<keyword evidence="1" id="KW-0645">Protease</keyword>
<sequence>MKKHLVFAVVPFLALGCGEDLKDENGDGIADGVREPDSVTVVTPATPKGTVSGQVLSTDLKPLSEVVVEMTIGSSAEPVSVPTDAKGNFEFPGVPAGSEVLLTFSKAGYATLRATSTVPSSAGNVPINNANASFGPITLAKLDGTMSFIVVTPQGRPAANARATLEAAPAGSIILFNGENATRVVSNVVVEAIADEQGVLTFSGIPSAAEMARLQNGAYRLWVSPVDTNNDALPDTTGYAATYSGQTAVQNTSTRLINLQFARDNQGAALNVESSNVGSLRGATDRDPLRNMIGAGDPIYLFFSQPVQQGSLLARLTDEAGRESLAVTTSIGAGGYSATIRPSNGLQPGREYNIDVRAVSAEGGSLYTKTGYFFTGEPANAQAITISEVRYQETSTSSPTSSQINPGERIYVNFSSPIARTYDFGPYVQVFIDANIADASATSVNVIGDVAGELNNPVGLDLFMDEPSAPLQTRTPAEVAPFPMIYSGYSTRYSFFYNGAFPLSPTSLRVHVAFDKLANRPAGGTTGTYESIWGQPITANLSVSTVATQPPPAQ</sequence>
<dbReference type="GO" id="GO:0004180">
    <property type="term" value="F:carboxypeptidase activity"/>
    <property type="evidence" value="ECO:0007669"/>
    <property type="project" value="UniProtKB-KW"/>
</dbReference>
<protein>
    <submittedName>
        <fullName evidence="1">Carboxypeptidase regulatory-like domain-containing protein</fullName>
    </submittedName>
</protein>
<name>A0A848LDB0_9BACT</name>
<dbReference type="RefSeq" id="WP_169345727.1">
    <property type="nucleotide sequence ID" value="NZ_JABBJJ010000068.1"/>
</dbReference>
<comment type="caution">
    <text evidence="1">The sequence shown here is derived from an EMBL/GenBank/DDBJ whole genome shotgun (WGS) entry which is preliminary data.</text>
</comment>
<proteinExistence type="predicted"/>
<dbReference type="Gene3D" id="2.60.40.1120">
    <property type="entry name" value="Carboxypeptidase-like, regulatory domain"/>
    <property type="match status" value="1"/>
</dbReference>
<reference evidence="1 2" key="1">
    <citation type="submission" date="2020-04" db="EMBL/GenBank/DDBJ databases">
        <title>Draft genome of Pyxidicoccus fallax type strain.</title>
        <authorList>
            <person name="Whitworth D.E."/>
        </authorList>
    </citation>
    <scope>NUCLEOTIDE SEQUENCE [LARGE SCALE GENOMIC DNA]</scope>
    <source>
        <strain evidence="1 2">DSM 14698</strain>
    </source>
</reference>
<dbReference type="InterPro" id="IPR008969">
    <property type="entry name" value="CarboxyPept-like_regulatory"/>
</dbReference>
<evidence type="ECO:0000313" key="1">
    <source>
        <dbReference type="EMBL" id="NMO16436.1"/>
    </source>
</evidence>
<accession>A0A848LDB0</accession>
<dbReference type="PROSITE" id="PS51257">
    <property type="entry name" value="PROKAR_LIPOPROTEIN"/>
    <property type="match status" value="1"/>
</dbReference>
<keyword evidence="1" id="KW-0378">Hydrolase</keyword>
<dbReference type="Pfam" id="PF13620">
    <property type="entry name" value="CarboxypepD_reg"/>
    <property type="match status" value="1"/>
</dbReference>
<dbReference type="SUPFAM" id="SSF49464">
    <property type="entry name" value="Carboxypeptidase regulatory domain-like"/>
    <property type="match status" value="1"/>
</dbReference>
<gene>
    <name evidence="1" type="ORF">HG543_16460</name>
</gene>
<organism evidence="1 2">
    <name type="scientific">Pyxidicoccus fallax</name>
    <dbReference type="NCBI Taxonomy" id="394095"/>
    <lineage>
        <taxon>Bacteria</taxon>
        <taxon>Pseudomonadati</taxon>
        <taxon>Myxococcota</taxon>
        <taxon>Myxococcia</taxon>
        <taxon>Myxococcales</taxon>
        <taxon>Cystobacterineae</taxon>
        <taxon>Myxococcaceae</taxon>
        <taxon>Pyxidicoccus</taxon>
    </lineage>
</organism>
<dbReference type="Proteomes" id="UP000518300">
    <property type="component" value="Unassembled WGS sequence"/>
</dbReference>
<dbReference type="EMBL" id="JABBJJ010000068">
    <property type="protein sequence ID" value="NMO16436.1"/>
    <property type="molecule type" value="Genomic_DNA"/>
</dbReference>
<keyword evidence="1" id="KW-0121">Carboxypeptidase</keyword>
<evidence type="ECO:0000313" key="2">
    <source>
        <dbReference type="Proteomes" id="UP000518300"/>
    </source>
</evidence>
<keyword evidence="2" id="KW-1185">Reference proteome</keyword>
<dbReference type="AlphaFoldDB" id="A0A848LDB0"/>